<dbReference type="RefSeq" id="WP_072822436.1">
    <property type="nucleotide sequence ID" value="NZ_FQUJ01000008.1"/>
</dbReference>
<keyword evidence="1" id="KW-1133">Transmembrane helix</keyword>
<protein>
    <submittedName>
        <fullName evidence="2">Uncharacterized membrane protein</fullName>
    </submittedName>
</protein>
<feature type="transmembrane region" description="Helical" evidence="1">
    <location>
        <begin position="134"/>
        <end position="153"/>
    </location>
</feature>
<reference evidence="2 3" key="1">
    <citation type="submission" date="2016-11" db="EMBL/GenBank/DDBJ databases">
        <authorList>
            <person name="Jaros S."/>
            <person name="Januszkiewicz K."/>
            <person name="Wedrychowicz H."/>
        </authorList>
    </citation>
    <scope>NUCLEOTIDE SEQUENCE [LARGE SCALE GENOMIC DNA]</scope>
    <source>
        <strain evidence="2 3">DSM 19980</strain>
    </source>
</reference>
<feature type="transmembrane region" description="Helical" evidence="1">
    <location>
        <begin position="39"/>
        <end position="55"/>
    </location>
</feature>
<feature type="transmembrane region" description="Helical" evidence="1">
    <location>
        <begin position="85"/>
        <end position="102"/>
    </location>
</feature>
<accession>A0A1M4ZTF6</accession>
<gene>
    <name evidence="2" type="ORF">SAMN02745148_02052</name>
</gene>
<dbReference type="OrthoDB" id="8537043at2"/>
<dbReference type="Proteomes" id="UP000184346">
    <property type="component" value="Unassembled WGS sequence"/>
</dbReference>
<evidence type="ECO:0000256" key="1">
    <source>
        <dbReference type="SAM" id="Phobius"/>
    </source>
</evidence>
<keyword evidence="1" id="KW-0472">Membrane</keyword>
<proteinExistence type="predicted"/>
<dbReference type="EMBL" id="FQUJ01000008">
    <property type="protein sequence ID" value="SHF21329.1"/>
    <property type="molecule type" value="Genomic_DNA"/>
</dbReference>
<feature type="transmembrane region" description="Helical" evidence="1">
    <location>
        <begin position="12"/>
        <end position="33"/>
    </location>
</feature>
<name>A0A1M4ZTF6_9GAMM</name>
<dbReference type="AlphaFoldDB" id="A0A1M4ZTF6"/>
<evidence type="ECO:0000313" key="3">
    <source>
        <dbReference type="Proteomes" id="UP000184346"/>
    </source>
</evidence>
<keyword evidence="1" id="KW-0812">Transmembrane</keyword>
<organism evidence="2 3">
    <name type="scientific">Modicisalibacter ilicicola DSM 19980</name>
    <dbReference type="NCBI Taxonomy" id="1121942"/>
    <lineage>
        <taxon>Bacteria</taxon>
        <taxon>Pseudomonadati</taxon>
        <taxon>Pseudomonadota</taxon>
        <taxon>Gammaproteobacteria</taxon>
        <taxon>Oceanospirillales</taxon>
        <taxon>Halomonadaceae</taxon>
        <taxon>Modicisalibacter</taxon>
    </lineage>
</organism>
<feature type="transmembrane region" description="Helical" evidence="1">
    <location>
        <begin position="62"/>
        <end position="79"/>
    </location>
</feature>
<sequence>MTAPSLARPTPRPTLVTLLCGLLMLAWPLLVFLLLPRDGALPLLALGVALICWRLPVGYRRWGLLLGAVVAMLALLGDANLGVRAWPVLINAALLGLFAWSLRHPPTLIERLARRWEPDLPPSGVRYTRRVTQLWCGFFFVNGAIALWTALYADLATWTLYNGGIAYGLSGALFIGEWCVRQRARGKEAHD</sequence>
<keyword evidence="3" id="KW-1185">Reference proteome</keyword>
<evidence type="ECO:0000313" key="2">
    <source>
        <dbReference type="EMBL" id="SHF21329.1"/>
    </source>
</evidence>
<feature type="transmembrane region" description="Helical" evidence="1">
    <location>
        <begin position="159"/>
        <end position="180"/>
    </location>
</feature>
<dbReference type="STRING" id="1121942.SAMN02745148_02052"/>